<evidence type="ECO:0000256" key="1">
    <source>
        <dbReference type="SAM" id="MobiDB-lite"/>
    </source>
</evidence>
<dbReference type="RefSeq" id="WP_146393519.1">
    <property type="nucleotide sequence ID" value="NZ_SJPK01000019.1"/>
</dbReference>
<feature type="region of interest" description="Disordered" evidence="1">
    <location>
        <begin position="246"/>
        <end position="304"/>
    </location>
</feature>
<feature type="compositionally biased region" description="Polar residues" evidence="1">
    <location>
        <begin position="250"/>
        <end position="262"/>
    </location>
</feature>
<name>A0A5C5WZD4_9BACT</name>
<gene>
    <name evidence="2" type="ORF">CA85_47060</name>
</gene>
<accession>A0A5C5WZD4</accession>
<evidence type="ECO:0000313" key="3">
    <source>
        <dbReference type="Proteomes" id="UP000318053"/>
    </source>
</evidence>
<evidence type="ECO:0000313" key="2">
    <source>
        <dbReference type="EMBL" id="TWT55998.1"/>
    </source>
</evidence>
<sequence>MTTTSDKTDPELKNRCVTLGVCEHAQHTEAIHRQQRTRRTLGGRQVQHERRAIRALHQNSQRLLRPLTVVNNYAEQLTFRSDKTKSRRAHDHYLTLIESVTLLHQHQRTEGTFTNEAGEPCTFIETTLADIELANRLADHFLERSFAELPERTQILLEQLIGGLRSLCEFQGIELHEQRFSRKDVRRWGTFGDTQLKEHLARLVDYEYLRVEAGGGKGRVVEYTLSYDPDHDQTTSINSGLIDVKHLRSPDNSQPTPDNSAAKSVEVGEKTEEVAPAENRSTRQKTPLPPSSRENDENEQADAA</sequence>
<keyword evidence="3" id="KW-1185">Reference proteome</keyword>
<dbReference type="AlphaFoldDB" id="A0A5C5WZD4"/>
<dbReference type="EMBL" id="SJPK01000019">
    <property type="protein sequence ID" value="TWT55998.1"/>
    <property type="molecule type" value="Genomic_DNA"/>
</dbReference>
<proteinExistence type="predicted"/>
<protein>
    <submittedName>
        <fullName evidence="2">Uncharacterized protein</fullName>
    </submittedName>
</protein>
<reference evidence="2 3" key="1">
    <citation type="submission" date="2019-02" db="EMBL/GenBank/DDBJ databases">
        <title>Deep-cultivation of Planctomycetes and their phenomic and genomic characterization uncovers novel biology.</title>
        <authorList>
            <person name="Wiegand S."/>
            <person name="Jogler M."/>
            <person name="Boedeker C."/>
            <person name="Pinto D."/>
            <person name="Vollmers J."/>
            <person name="Rivas-Marin E."/>
            <person name="Kohn T."/>
            <person name="Peeters S.H."/>
            <person name="Heuer A."/>
            <person name="Rast P."/>
            <person name="Oberbeckmann S."/>
            <person name="Bunk B."/>
            <person name="Jeske O."/>
            <person name="Meyerdierks A."/>
            <person name="Storesund J.E."/>
            <person name="Kallscheuer N."/>
            <person name="Luecker S."/>
            <person name="Lage O.M."/>
            <person name="Pohl T."/>
            <person name="Merkel B.J."/>
            <person name="Hornburger P."/>
            <person name="Mueller R.-W."/>
            <person name="Bruemmer F."/>
            <person name="Labrenz M."/>
            <person name="Spormann A.M."/>
            <person name="Op Den Camp H."/>
            <person name="Overmann J."/>
            <person name="Amann R."/>
            <person name="Jetten M.S.M."/>
            <person name="Mascher T."/>
            <person name="Medema M.H."/>
            <person name="Devos D.P."/>
            <person name="Kaster A.-K."/>
            <person name="Ovreas L."/>
            <person name="Rohde M."/>
            <person name="Galperin M.Y."/>
            <person name="Jogler C."/>
        </authorList>
    </citation>
    <scope>NUCLEOTIDE SEQUENCE [LARGE SCALE GENOMIC DNA]</scope>
    <source>
        <strain evidence="2 3">CA85</strain>
    </source>
</reference>
<organism evidence="2 3">
    <name type="scientific">Allorhodopirellula solitaria</name>
    <dbReference type="NCBI Taxonomy" id="2527987"/>
    <lineage>
        <taxon>Bacteria</taxon>
        <taxon>Pseudomonadati</taxon>
        <taxon>Planctomycetota</taxon>
        <taxon>Planctomycetia</taxon>
        <taxon>Pirellulales</taxon>
        <taxon>Pirellulaceae</taxon>
        <taxon>Allorhodopirellula</taxon>
    </lineage>
</organism>
<dbReference type="OrthoDB" id="223501at2"/>
<dbReference type="Proteomes" id="UP000318053">
    <property type="component" value="Unassembled WGS sequence"/>
</dbReference>
<comment type="caution">
    <text evidence="2">The sequence shown here is derived from an EMBL/GenBank/DDBJ whole genome shotgun (WGS) entry which is preliminary data.</text>
</comment>